<comment type="caution">
    <text evidence="2">The sequence shown here is derived from an EMBL/GenBank/DDBJ whole genome shotgun (WGS) entry which is preliminary data.</text>
</comment>
<gene>
    <name evidence="2" type="ORF">DM484_15595</name>
</gene>
<evidence type="ECO:0000259" key="1">
    <source>
        <dbReference type="Pfam" id="PF10137"/>
    </source>
</evidence>
<dbReference type="AlphaFoldDB" id="A0A2W4QXY5"/>
<organism evidence="2 3">
    <name type="scientific">Candidatus Methylumidiphilus alinenensis</name>
    <dbReference type="NCBI Taxonomy" id="2202197"/>
    <lineage>
        <taxon>Bacteria</taxon>
        <taxon>Pseudomonadati</taxon>
        <taxon>Pseudomonadota</taxon>
        <taxon>Gammaproteobacteria</taxon>
        <taxon>Methylococcales</taxon>
        <taxon>Candidatus Methylumidiphilus</taxon>
    </lineage>
</organism>
<accession>A0A2W4QXY5</accession>
<dbReference type="EMBL" id="QJPH01000347">
    <property type="protein sequence ID" value="PZN76971.1"/>
    <property type="molecule type" value="Genomic_DNA"/>
</dbReference>
<feature type="domain" description="CD-NTase-associated protein 12/Pycsar effector protein TIR" evidence="1">
    <location>
        <begin position="30"/>
        <end position="99"/>
    </location>
</feature>
<dbReference type="InterPro" id="IPR019302">
    <property type="entry name" value="CAP12/PCTIR_TIR_dom"/>
</dbReference>
<name>A0A2W4QXY5_9GAMM</name>
<dbReference type="Proteomes" id="UP000249396">
    <property type="component" value="Unassembled WGS sequence"/>
</dbReference>
<dbReference type="Pfam" id="PF10137">
    <property type="entry name" value="CAP12-PCTIR_TIR"/>
    <property type="match status" value="1"/>
</dbReference>
<evidence type="ECO:0000313" key="2">
    <source>
        <dbReference type="EMBL" id="PZN76971.1"/>
    </source>
</evidence>
<reference evidence="2 3" key="1">
    <citation type="journal article" date="2018" name="Aquat. Microb. Ecol.">
        <title>Gammaproteobacterial methanotrophs dominate.</title>
        <authorList>
            <person name="Rissanen A.J."/>
            <person name="Saarenheimo J."/>
            <person name="Tiirola M."/>
            <person name="Peura S."/>
            <person name="Aalto S.L."/>
            <person name="Karvinen A."/>
            <person name="Nykanen H."/>
        </authorList>
    </citation>
    <scope>NUCLEOTIDE SEQUENCE [LARGE SCALE GENOMIC DNA]</scope>
    <source>
        <strain evidence="2">AMbin10</strain>
    </source>
</reference>
<proteinExistence type="predicted"/>
<feature type="non-terminal residue" evidence="2">
    <location>
        <position position="99"/>
    </location>
</feature>
<dbReference type="GO" id="GO:0050135">
    <property type="term" value="F:NADP+ nucleosidase activity"/>
    <property type="evidence" value="ECO:0007669"/>
    <property type="project" value="InterPro"/>
</dbReference>
<sequence length="99" mass="11181">MNEKDRVQIFIACSGKATVEAQFLATKLQEQELQNIEIKPVKWWSTAKKFTTIIEKLVNHTKECDFAAILLTGDDLLFKANNGGEFAPRDNCVFEAGLF</sequence>
<evidence type="ECO:0000313" key="3">
    <source>
        <dbReference type="Proteomes" id="UP000249396"/>
    </source>
</evidence>
<protein>
    <recommendedName>
        <fullName evidence="1">CD-NTase-associated protein 12/Pycsar effector protein TIR domain-containing protein</fullName>
    </recommendedName>
</protein>